<evidence type="ECO:0000313" key="4">
    <source>
        <dbReference type="Proteomes" id="UP000194860"/>
    </source>
</evidence>
<comment type="caution">
    <text evidence="3">The sequence shown here is derived from an EMBL/GenBank/DDBJ whole genome shotgun (WGS) entry which is preliminary data.</text>
</comment>
<dbReference type="AlphaFoldDB" id="A0A243A5D8"/>
<reference evidence="3 4" key="1">
    <citation type="submission" date="2016-10" db="EMBL/GenBank/DDBJ databases">
        <title>Comparative genomics of Bacillus thuringiensis reveals a path to pathogens against multiple invertebrate hosts.</title>
        <authorList>
            <person name="Zheng J."/>
            <person name="Gao Q."/>
            <person name="Liu H."/>
            <person name="Peng D."/>
            <person name="Ruan L."/>
            <person name="Sun M."/>
        </authorList>
    </citation>
    <scope>NUCLEOTIDE SEQUENCE [LARGE SCALE GENOMIC DNA]</scope>
    <source>
        <strain evidence="3">BGSC 4BM1</strain>
    </source>
</reference>
<gene>
    <name evidence="3" type="ORF">BK732_27370</name>
</gene>
<keyword evidence="2" id="KW-1133">Transmembrane helix</keyword>
<organism evidence="3 4">
    <name type="scientific">Bacillus thuringiensis serovar navarrensis</name>
    <dbReference type="NCBI Taxonomy" id="339658"/>
    <lineage>
        <taxon>Bacteria</taxon>
        <taxon>Bacillati</taxon>
        <taxon>Bacillota</taxon>
        <taxon>Bacilli</taxon>
        <taxon>Bacillales</taxon>
        <taxon>Bacillaceae</taxon>
        <taxon>Bacillus</taxon>
        <taxon>Bacillus cereus group</taxon>
    </lineage>
</organism>
<keyword evidence="1" id="KW-0175">Coiled coil</keyword>
<evidence type="ECO:0000256" key="1">
    <source>
        <dbReference type="SAM" id="Coils"/>
    </source>
</evidence>
<feature type="transmembrane region" description="Helical" evidence="2">
    <location>
        <begin position="6"/>
        <end position="25"/>
    </location>
</feature>
<protein>
    <submittedName>
        <fullName evidence="3">Uncharacterized protein</fullName>
    </submittedName>
</protein>
<evidence type="ECO:0000256" key="2">
    <source>
        <dbReference type="SAM" id="Phobius"/>
    </source>
</evidence>
<proteinExistence type="predicted"/>
<dbReference type="EMBL" id="NFDG01000128">
    <property type="protein sequence ID" value="OTY12543.1"/>
    <property type="molecule type" value="Genomic_DNA"/>
</dbReference>
<keyword evidence="2" id="KW-0472">Membrane</keyword>
<accession>A0A243A5D8</accession>
<name>A0A243A5D8_BACTU</name>
<feature type="coiled-coil region" evidence="1">
    <location>
        <begin position="119"/>
        <end position="150"/>
    </location>
</feature>
<evidence type="ECO:0000313" key="3">
    <source>
        <dbReference type="EMBL" id="OTY12543.1"/>
    </source>
</evidence>
<sequence length="166" mass="19325">MRLDSTLSFAAIITLSSFVLLHYVIEPRKEKKRKKSEKFKNFYAPLYMMINARLSLIRTHGRRNGAKELYFSDAGSPPFINDNYMIEFVLENSSYASVKLLSKLDAYIRSCTESGGGDHEEIEELIKIVVKEYQQLRKELKLEYDKSELETGIPESIQILRNLHKR</sequence>
<dbReference type="Proteomes" id="UP000194860">
    <property type="component" value="Unassembled WGS sequence"/>
</dbReference>
<keyword evidence="2" id="KW-0812">Transmembrane</keyword>